<dbReference type="Pfam" id="PF00358">
    <property type="entry name" value="PTS_EIIA_1"/>
    <property type="match status" value="1"/>
</dbReference>
<evidence type="ECO:0000256" key="4">
    <source>
        <dbReference type="ARBA" id="ARBA00022679"/>
    </source>
</evidence>
<dbReference type="RefSeq" id="WP_378137396.1">
    <property type="nucleotide sequence ID" value="NZ_JBHSMI010000042.1"/>
</dbReference>
<gene>
    <name evidence="8" type="ORF">ACFPOF_23850</name>
</gene>
<evidence type="ECO:0000256" key="3">
    <source>
        <dbReference type="ARBA" id="ARBA00022597"/>
    </source>
</evidence>
<dbReference type="InterPro" id="IPR001127">
    <property type="entry name" value="PTS_EIIA_1_perm"/>
</dbReference>
<dbReference type="Gene3D" id="2.70.70.10">
    <property type="entry name" value="Glucose Permease (Domain IIA)"/>
    <property type="match status" value="1"/>
</dbReference>
<evidence type="ECO:0000256" key="6">
    <source>
        <dbReference type="ARBA" id="ARBA00022777"/>
    </source>
</evidence>
<dbReference type="NCBIfam" id="TIGR00830">
    <property type="entry name" value="PTBA"/>
    <property type="match status" value="1"/>
</dbReference>
<dbReference type="EMBL" id="JBHSMI010000042">
    <property type="protein sequence ID" value="MFC5405789.1"/>
    <property type="molecule type" value="Genomic_DNA"/>
</dbReference>
<evidence type="ECO:0000313" key="9">
    <source>
        <dbReference type="Proteomes" id="UP001596113"/>
    </source>
</evidence>
<comment type="caution">
    <text evidence="8">The sequence shown here is derived from an EMBL/GenBank/DDBJ whole genome shotgun (WGS) entry which is preliminary data.</text>
</comment>
<dbReference type="SUPFAM" id="SSF51261">
    <property type="entry name" value="Duplicated hybrid motif"/>
    <property type="match status" value="1"/>
</dbReference>
<proteinExistence type="predicted"/>
<feature type="domain" description="PTS EIIA type-1" evidence="7">
    <location>
        <begin position="33"/>
        <end position="137"/>
    </location>
</feature>
<evidence type="ECO:0000259" key="7">
    <source>
        <dbReference type="PROSITE" id="PS51093"/>
    </source>
</evidence>
<accession>A0ABW0HXQ9</accession>
<evidence type="ECO:0000256" key="2">
    <source>
        <dbReference type="ARBA" id="ARBA00022448"/>
    </source>
</evidence>
<dbReference type="PROSITE" id="PS00371">
    <property type="entry name" value="PTS_EIIA_TYPE_1_HIS"/>
    <property type="match status" value="1"/>
</dbReference>
<keyword evidence="9" id="KW-1185">Reference proteome</keyword>
<keyword evidence="2" id="KW-0813">Transport</keyword>
<reference evidence="9" key="1">
    <citation type="journal article" date="2019" name="Int. J. Syst. Evol. Microbiol.">
        <title>The Global Catalogue of Microorganisms (GCM) 10K type strain sequencing project: providing services to taxonomists for standard genome sequencing and annotation.</title>
        <authorList>
            <consortium name="The Broad Institute Genomics Platform"/>
            <consortium name="The Broad Institute Genome Sequencing Center for Infectious Disease"/>
            <person name="Wu L."/>
            <person name="Ma J."/>
        </authorList>
    </citation>
    <scope>NUCLEOTIDE SEQUENCE [LARGE SCALE GENOMIC DNA]</scope>
    <source>
        <strain evidence="9">CGMCC 1.18575</strain>
    </source>
</reference>
<protein>
    <submittedName>
        <fullName evidence="8">PTS glucose transporter subunit IIA</fullName>
    </submittedName>
</protein>
<keyword evidence="6" id="KW-0418">Kinase</keyword>
<evidence type="ECO:0000256" key="1">
    <source>
        <dbReference type="ARBA" id="ARBA00004496"/>
    </source>
</evidence>
<keyword evidence="3 8" id="KW-0762">Sugar transport</keyword>
<name>A0ABW0HXQ9_9BACL</name>
<comment type="subcellular location">
    <subcellularLocation>
        <location evidence="1">Cytoplasm</location>
    </subcellularLocation>
</comment>
<dbReference type="PROSITE" id="PS51093">
    <property type="entry name" value="PTS_EIIA_TYPE_1"/>
    <property type="match status" value="1"/>
</dbReference>
<evidence type="ECO:0000256" key="5">
    <source>
        <dbReference type="ARBA" id="ARBA00022683"/>
    </source>
</evidence>
<dbReference type="InterPro" id="IPR011055">
    <property type="entry name" value="Dup_hybrid_motif"/>
</dbReference>
<dbReference type="Proteomes" id="UP001596113">
    <property type="component" value="Unassembled WGS sequence"/>
</dbReference>
<sequence length="164" mass="18082">MIRRWLGRKQNASYVAASAPVNGRLIPLREVQDDAFSRGFMGKGVAIDPLDGKVASPVDGKVIHVIDTKHAVVIEHSSGVQFLIHIGIDTVDLKGEGFKVPVKAGDAISEGQVIMEFDLCNIRKAGYPTYILVIAIEEQLVNDIECEYREVRLAEPNVFRVVLK</sequence>
<keyword evidence="4" id="KW-0808">Transferase</keyword>
<dbReference type="PANTHER" id="PTHR45008">
    <property type="entry name" value="PTS SYSTEM GLUCOSE-SPECIFIC EIIA COMPONENT"/>
    <property type="match status" value="1"/>
</dbReference>
<keyword evidence="5" id="KW-0598">Phosphotransferase system</keyword>
<evidence type="ECO:0000313" key="8">
    <source>
        <dbReference type="EMBL" id="MFC5405789.1"/>
    </source>
</evidence>
<organism evidence="8 9">
    <name type="scientific">Cohnella soli</name>
    <dbReference type="NCBI Taxonomy" id="425005"/>
    <lineage>
        <taxon>Bacteria</taxon>
        <taxon>Bacillati</taxon>
        <taxon>Bacillota</taxon>
        <taxon>Bacilli</taxon>
        <taxon>Bacillales</taxon>
        <taxon>Paenibacillaceae</taxon>
        <taxon>Cohnella</taxon>
    </lineage>
</organism>
<dbReference type="PANTHER" id="PTHR45008:SF1">
    <property type="entry name" value="PTS SYSTEM GLUCOSE-SPECIFIC EIIA COMPONENT"/>
    <property type="match status" value="1"/>
</dbReference>
<dbReference type="InterPro" id="IPR050890">
    <property type="entry name" value="PTS_EIIA_component"/>
</dbReference>